<organism evidence="1">
    <name type="scientific">marine sediment metagenome</name>
    <dbReference type="NCBI Taxonomy" id="412755"/>
    <lineage>
        <taxon>unclassified sequences</taxon>
        <taxon>metagenomes</taxon>
        <taxon>ecological metagenomes</taxon>
    </lineage>
</organism>
<name>X1BE62_9ZZZZ</name>
<feature type="non-terminal residue" evidence="1">
    <location>
        <position position="356"/>
    </location>
</feature>
<accession>X1BE62</accession>
<sequence length="356" mass="37702">MPEDRIYIPYMFRSPRMDQSVPPNQVKPGSFGRISGVDGRFNGGLRKFYGMREVLDLDGVTDMGGIDANAGPDFFKYVTFQKKDTSTVYRGFVIRWDSQNSTSDEQIDLIYTLDNGSNWLKLAIWAAGSSITSSLEIDCVVDRGYLMVAVDGKATKTIYWNGSALVAVDSGPGDFDSELGAMTLSTSAVDTSYQLRGNGTYQVAYRFYSSTRGIYSALSDPLTIRLDHLKTTKATGTISFSSAGGDAGLMKAGDVFTINSRTYEYINSGSDVTIAAAAGATIAQHATALADAINGDSSADVTASAQATSVLLESIVRGTTGNAYGLSVSEVASNQDDISVTGATLSGGGVVTTEAE</sequence>
<dbReference type="AlphaFoldDB" id="X1BE62"/>
<reference evidence="1" key="1">
    <citation type="journal article" date="2014" name="Front. Microbiol.">
        <title>High frequency of phylogenetically diverse reductive dehalogenase-homologous genes in deep subseafloor sedimentary metagenomes.</title>
        <authorList>
            <person name="Kawai M."/>
            <person name="Futagami T."/>
            <person name="Toyoda A."/>
            <person name="Takaki Y."/>
            <person name="Nishi S."/>
            <person name="Hori S."/>
            <person name="Arai W."/>
            <person name="Tsubouchi T."/>
            <person name="Morono Y."/>
            <person name="Uchiyama I."/>
            <person name="Ito T."/>
            <person name="Fujiyama A."/>
            <person name="Inagaki F."/>
            <person name="Takami H."/>
        </authorList>
    </citation>
    <scope>NUCLEOTIDE SEQUENCE</scope>
    <source>
        <strain evidence="1">Expedition CK06-06</strain>
    </source>
</reference>
<comment type="caution">
    <text evidence="1">The sequence shown here is derived from an EMBL/GenBank/DDBJ whole genome shotgun (WGS) entry which is preliminary data.</text>
</comment>
<protein>
    <submittedName>
        <fullName evidence="1">Uncharacterized protein</fullName>
    </submittedName>
</protein>
<proteinExistence type="predicted"/>
<gene>
    <name evidence="1" type="ORF">S01H4_18492</name>
</gene>
<evidence type="ECO:0000313" key="1">
    <source>
        <dbReference type="EMBL" id="GAG70296.1"/>
    </source>
</evidence>
<dbReference type="EMBL" id="BART01008203">
    <property type="protein sequence ID" value="GAG70296.1"/>
    <property type="molecule type" value="Genomic_DNA"/>
</dbReference>